<evidence type="ECO:0000313" key="3">
    <source>
        <dbReference type="Proteomes" id="UP000306050"/>
    </source>
</evidence>
<sequence length="68" mass="7223">MSSAVASNVTAAGQRAGKKAAAAPAAVATKANKIENVRYSHRKAAAYDEKDIPTFDVPSFTLHRPHCR</sequence>
<organism evidence="2 3">
    <name type="scientific">Sporisorium graminicola</name>
    <dbReference type="NCBI Taxonomy" id="280036"/>
    <lineage>
        <taxon>Eukaryota</taxon>
        <taxon>Fungi</taxon>
        <taxon>Dikarya</taxon>
        <taxon>Basidiomycota</taxon>
        <taxon>Ustilaginomycotina</taxon>
        <taxon>Ustilaginomycetes</taxon>
        <taxon>Ustilaginales</taxon>
        <taxon>Ustilaginaceae</taxon>
        <taxon>Sporisorium</taxon>
    </lineage>
</organism>
<name>A0A4U7KPF6_9BASI</name>
<dbReference type="RefSeq" id="XP_029737003.1">
    <property type="nucleotide sequence ID" value="XM_029886690.1"/>
</dbReference>
<dbReference type="GeneID" id="40728993"/>
<comment type="caution">
    <text evidence="2">The sequence shown here is derived from an EMBL/GenBank/DDBJ whole genome shotgun (WGS) entry which is preliminary data.</text>
</comment>
<dbReference type="EMBL" id="SRRM01000021">
    <property type="protein sequence ID" value="TKY85018.1"/>
    <property type="molecule type" value="Genomic_DNA"/>
</dbReference>
<feature type="compositionally biased region" description="Polar residues" evidence="1">
    <location>
        <begin position="1"/>
        <end position="10"/>
    </location>
</feature>
<gene>
    <name evidence="2" type="ORF">EX895_006098</name>
</gene>
<evidence type="ECO:0000313" key="2">
    <source>
        <dbReference type="EMBL" id="TKY85018.1"/>
    </source>
</evidence>
<dbReference type="Proteomes" id="UP000306050">
    <property type="component" value="Chromosome SGRAM_8"/>
</dbReference>
<keyword evidence="3" id="KW-1185">Reference proteome</keyword>
<feature type="region of interest" description="Disordered" evidence="1">
    <location>
        <begin position="1"/>
        <end position="27"/>
    </location>
</feature>
<proteinExistence type="predicted"/>
<feature type="compositionally biased region" description="Low complexity" evidence="1">
    <location>
        <begin position="11"/>
        <end position="27"/>
    </location>
</feature>
<accession>A0A4U7KPF6</accession>
<protein>
    <submittedName>
        <fullName evidence="2">Uncharacterized protein</fullName>
    </submittedName>
</protein>
<evidence type="ECO:0000256" key="1">
    <source>
        <dbReference type="SAM" id="MobiDB-lite"/>
    </source>
</evidence>
<dbReference type="AlphaFoldDB" id="A0A4U7KPF6"/>
<dbReference type="KEGG" id="sgra:EX895_006098"/>
<reference evidence="2 3" key="1">
    <citation type="submission" date="2019-05" db="EMBL/GenBank/DDBJ databases">
        <title>Sporisorium graminicola CBS 10092 draft sequencing and annotation.</title>
        <authorList>
            <person name="Solano-Gonzalez S."/>
            <person name="Caddick M.X."/>
            <person name="Darby A."/>
        </authorList>
    </citation>
    <scope>NUCLEOTIDE SEQUENCE [LARGE SCALE GENOMIC DNA]</scope>
    <source>
        <strain evidence="2 3">CBS 10092</strain>
    </source>
</reference>
<dbReference type="OrthoDB" id="1461976at2759"/>